<dbReference type="EC" id="1.5.1.25" evidence="2"/>
<comment type="catalytic activity">
    <reaction evidence="6">
        <text>Delta(2)-thiazoline-2-carboxylate + NADPH + 2 H(+) = L-thiazolidine-2-carboxylate + NADP(+)</text>
        <dbReference type="Rhea" id="RHEA:68072"/>
        <dbReference type="ChEBI" id="CHEBI:15378"/>
        <dbReference type="ChEBI" id="CHEBI:57783"/>
        <dbReference type="ChEBI" id="CHEBI:58349"/>
        <dbReference type="ChEBI" id="CHEBI:176895"/>
        <dbReference type="ChEBI" id="CHEBI:176896"/>
    </reaction>
    <physiologicalReaction direction="left-to-right" evidence="6">
        <dbReference type="Rhea" id="RHEA:68073"/>
    </physiologicalReaction>
</comment>
<comment type="catalytic activity">
    <reaction evidence="5">
        <text>L-pipecolate + NAD(+) = Delta(1)-piperideine-2-carboxylate + NADH + H(+)</text>
        <dbReference type="Rhea" id="RHEA:30807"/>
        <dbReference type="ChEBI" id="CHEBI:15378"/>
        <dbReference type="ChEBI" id="CHEBI:57540"/>
        <dbReference type="ChEBI" id="CHEBI:57945"/>
        <dbReference type="ChEBI" id="CHEBI:61185"/>
        <dbReference type="ChEBI" id="CHEBI:77631"/>
        <dbReference type="EC" id="1.5.1.1"/>
    </reaction>
    <physiologicalReaction direction="right-to-left" evidence="5">
        <dbReference type="Rhea" id="RHEA:30809"/>
    </physiologicalReaction>
</comment>
<comment type="catalytic activity">
    <reaction evidence="13">
        <text>L-proline + NAD(+) = 1-pyrroline-2-carboxylate + NADH + H(+)</text>
        <dbReference type="Rhea" id="RHEA:20321"/>
        <dbReference type="ChEBI" id="CHEBI:15378"/>
        <dbReference type="ChEBI" id="CHEBI:39785"/>
        <dbReference type="ChEBI" id="CHEBI:57540"/>
        <dbReference type="ChEBI" id="CHEBI:57945"/>
        <dbReference type="ChEBI" id="CHEBI:60039"/>
        <dbReference type="EC" id="1.5.1.1"/>
    </reaction>
    <physiologicalReaction direction="right-to-left" evidence="13">
        <dbReference type="Rhea" id="RHEA:20323"/>
    </physiologicalReaction>
</comment>
<evidence type="ECO:0000256" key="17">
    <source>
        <dbReference type="ARBA" id="ARBA00093650"/>
    </source>
</evidence>
<dbReference type="VEuPathDB" id="VectorBase:LLOJ008011"/>
<evidence type="ECO:0000256" key="3">
    <source>
        <dbReference type="ARBA" id="ARBA00015173"/>
    </source>
</evidence>
<dbReference type="PANTHER" id="PTHR13812:SF19">
    <property type="entry name" value="KETIMINE REDUCTASE MU-CRYSTALLIN"/>
    <property type="match status" value="1"/>
</dbReference>
<evidence type="ECO:0000256" key="7">
    <source>
        <dbReference type="ARBA" id="ARBA00093203"/>
    </source>
</evidence>
<sequence>MSQQPVYICEEDVKRLLKWEEVYEAVKVALLSAASNESFSQPARSFTVASPQSGLLLSMPCYLGDYQLSLLSGEKCYRTLACKLVTAFSLNPTRNPPIPKILGNIFLFHPDTGALEAILEATDITAWRTACASLVATQCLYFDTRLRHQDVILSIVGCGVQGRIHSIGMCTTFPFTEIRLWNRTESRATQLAHELTELAEQFKNPSIKITVHSCLESCLDGGDVIVIATSSPRAIIERKHLKDDVHINAIGAGEVHHAEIHQNVYDAAKVYVDHWEGAKTELKDLKAEIVGLVGDVLSQKKPTPRRGITIFQSLETTGYGHSDYELRSLEVAIKIARGR</sequence>
<evidence type="ECO:0000256" key="9">
    <source>
        <dbReference type="ARBA" id="ARBA00093227"/>
    </source>
</evidence>
<keyword evidence="19" id="KW-1185">Reference proteome</keyword>
<evidence type="ECO:0000256" key="4">
    <source>
        <dbReference type="ARBA" id="ARBA00033420"/>
    </source>
</evidence>
<dbReference type="InterPro" id="IPR023401">
    <property type="entry name" value="ODC_N"/>
</dbReference>
<dbReference type="PIRSF" id="PIRSF001439">
    <property type="entry name" value="CryM"/>
    <property type="match status" value="1"/>
</dbReference>
<evidence type="ECO:0000256" key="1">
    <source>
        <dbReference type="ARBA" id="ARBA00008903"/>
    </source>
</evidence>
<organism evidence="18 19">
    <name type="scientific">Lutzomyia longipalpis</name>
    <name type="common">Sand fly</name>
    <dbReference type="NCBI Taxonomy" id="7200"/>
    <lineage>
        <taxon>Eukaryota</taxon>
        <taxon>Metazoa</taxon>
        <taxon>Ecdysozoa</taxon>
        <taxon>Arthropoda</taxon>
        <taxon>Hexapoda</taxon>
        <taxon>Insecta</taxon>
        <taxon>Pterygota</taxon>
        <taxon>Neoptera</taxon>
        <taxon>Endopterygota</taxon>
        <taxon>Diptera</taxon>
        <taxon>Nematocera</taxon>
        <taxon>Psychodoidea</taxon>
        <taxon>Psychodidae</taxon>
        <taxon>Lutzomyia</taxon>
        <taxon>Lutzomyia</taxon>
    </lineage>
</organism>
<dbReference type="SUPFAM" id="SSF51735">
    <property type="entry name" value="NAD(P)-binding Rossmann-fold domains"/>
    <property type="match status" value="1"/>
</dbReference>
<evidence type="ECO:0000256" key="8">
    <source>
        <dbReference type="ARBA" id="ARBA00093226"/>
    </source>
</evidence>
<evidence type="ECO:0000256" key="5">
    <source>
        <dbReference type="ARBA" id="ARBA00093190"/>
    </source>
</evidence>
<dbReference type="GO" id="GO:0050241">
    <property type="term" value="F:pyrroline-2-carboxylate reductase activity"/>
    <property type="evidence" value="ECO:0007669"/>
    <property type="project" value="UniProtKB-EC"/>
</dbReference>
<dbReference type="AlphaFoldDB" id="A0A1B0CT12"/>
<evidence type="ECO:0000256" key="10">
    <source>
        <dbReference type="ARBA" id="ARBA00093248"/>
    </source>
</evidence>
<comment type="catalytic activity">
    <reaction evidence="10">
        <text>(R)-lanthionine ketimine + NADPH + 2 H(+) = (3R,5R)-1,4-thiomorpholine-3,5-dicarboxylate + NADP(+)</text>
        <dbReference type="Rhea" id="RHEA:68040"/>
        <dbReference type="ChEBI" id="CHEBI:15378"/>
        <dbReference type="ChEBI" id="CHEBI:57783"/>
        <dbReference type="ChEBI" id="CHEBI:58349"/>
        <dbReference type="ChEBI" id="CHEBI:176891"/>
        <dbReference type="ChEBI" id="CHEBI:176892"/>
    </reaction>
    <physiologicalReaction direction="left-to-right" evidence="10">
        <dbReference type="Rhea" id="RHEA:68041"/>
    </physiologicalReaction>
</comment>
<dbReference type="Pfam" id="PF02423">
    <property type="entry name" value="OCD_Mu_crystall"/>
    <property type="match status" value="1"/>
</dbReference>
<comment type="catalytic activity">
    <reaction evidence="9">
        <text>(S)-cystathionine ketimine + NADPH + 2 H(+) = (3R,5S)-2,3,5,6,7-pentahydro-1,4-thiazepine-3,5-dicarboxylate + NADP(+)</text>
        <dbReference type="Rhea" id="RHEA:68036"/>
        <dbReference type="ChEBI" id="CHEBI:15378"/>
        <dbReference type="ChEBI" id="CHEBI:57783"/>
        <dbReference type="ChEBI" id="CHEBI:58349"/>
        <dbReference type="ChEBI" id="CHEBI:176808"/>
        <dbReference type="ChEBI" id="CHEBI:176810"/>
    </reaction>
    <physiologicalReaction direction="left-to-right" evidence="9">
        <dbReference type="Rhea" id="RHEA:68037"/>
    </physiologicalReaction>
</comment>
<dbReference type="Gene3D" id="3.30.1780.10">
    <property type="entry name" value="ornithine cyclodeaminase, domain 1"/>
    <property type="match status" value="1"/>
</dbReference>
<comment type="catalytic activity">
    <reaction evidence="14">
        <text>L-pipecolate + NADP(+) = Delta(1)-piperideine-2-carboxylate + NADPH + H(+)</text>
        <dbReference type="Rhea" id="RHEA:12524"/>
        <dbReference type="ChEBI" id="CHEBI:15378"/>
        <dbReference type="ChEBI" id="CHEBI:57783"/>
        <dbReference type="ChEBI" id="CHEBI:58349"/>
        <dbReference type="ChEBI" id="CHEBI:61185"/>
        <dbReference type="ChEBI" id="CHEBI:77631"/>
        <dbReference type="EC" id="1.5.1.1"/>
    </reaction>
    <physiologicalReaction direction="right-to-left" evidence="14">
        <dbReference type="Rhea" id="RHEA:12526"/>
    </physiologicalReaction>
</comment>
<dbReference type="EC" id="1.5.1.1" evidence="16"/>
<name>A0A1B0CT12_LUTLO</name>
<reference evidence="18" key="1">
    <citation type="submission" date="2020-05" db="UniProtKB">
        <authorList>
            <consortium name="EnsemblMetazoa"/>
        </authorList>
    </citation>
    <scope>IDENTIFICATION</scope>
    <source>
        <strain evidence="18">Jacobina</strain>
    </source>
</reference>
<dbReference type="GO" id="GO:0047127">
    <property type="term" value="F:thiomorpholine-carboxylate dehydrogenase activity"/>
    <property type="evidence" value="ECO:0007669"/>
    <property type="project" value="UniProtKB-EC"/>
</dbReference>
<evidence type="ECO:0000256" key="6">
    <source>
        <dbReference type="ARBA" id="ARBA00093197"/>
    </source>
</evidence>
<evidence type="ECO:0000256" key="2">
    <source>
        <dbReference type="ARBA" id="ARBA00012883"/>
    </source>
</evidence>
<evidence type="ECO:0000256" key="11">
    <source>
        <dbReference type="ARBA" id="ARBA00093250"/>
    </source>
</evidence>
<dbReference type="GO" id="GO:0042562">
    <property type="term" value="F:hormone binding"/>
    <property type="evidence" value="ECO:0007669"/>
    <property type="project" value="TreeGrafter"/>
</dbReference>
<evidence type="ECO:0000256" key="16">
    <source>
        <dbReference type="ARBA" id="ARBA00093598"/>
    </source>
</evidence>
<evidence type="ECO:0000256" key="12">
    <source>
        <dbReference type="ARBA" id="ARBA00093263"/>
    </source>
</evidence>
<evidence type="ECO:0000256" key="15">
    <source>
        <dbReference type="ARBA" id="ARBA00093567"/>
    </source>
</evidence>
<comment type="catalytic activity">
    <reaction evidence="11">
        <text>(S)-cystathionine ketimine + NADH + 2 H(+) = (3R,5S)-2,3,5,6,7-pentahydro-1,4-thiazepine-3,5-dicarboxylate + NAD(+)</text>
        <dbReference type="Rhea" id="RHEA:68032"/>
        <dbReference type="ChEBI" id="CHEBI:15378"/>
        <dbReference type="ChEBI" id="CHEBI:57540"/>
        <dbReference type="ChEBI" id="CHEBI:57945"/>
        <dbReference type="ChEBI" id="CHEBI:176808"/>
        <dbReference type="ChEBI" id="CHEBI:176810"/>
    </reaction>
    <physiologicalReaction direction="left-to-right" evidence="11">
        <dbReference type="Rhea" id="RHEA:68033"/>
    </physiologicalReaction>
</comment>
<comment type="catalytic activity">
    <reaction evidence="7">
        <text>L-proline + NADP(+) = 1-pyrroline-2-carboxylate + NADPH + H(+)</text>
        <dbReference type="Rhea" id="RHEA:20317"/>
        <dbReference type="ChEBI" id="CHEBI:15378"/>
        <dbReference type="ChEBI" id="CHEBI:39785"/>
        <dbReference type="ChEBI" id="CHEBI:57783"/>
        <dbReference type="ChEBI" id="CHEBI:58349"/>
        <dbReference type="ChEBI" id="CHEBI:60039"/>
        <dbReference type="EC" id="1.5.1.1"/>
    </reaction>
    <physiologicalReaction direction="right-to-left" evidence="7">
        <dbReference type="Rhea" id="RHEA:20319"/>
    </physiologicalReaction>
</comment>
<dbReference type="Proteomes" id="UP000092461">
    <property type="component" value="Unassembled WGS sequence"/>
</dbReference>
<comment type="catalytic activity">
    <reaction evidence="12">
        <text>(3R)-1,4-thiomorpholine-3-carboxylate + NADP(+) = 3,4-dehydrothiomorpholine-3-carboxylate + NADPH + 2 H(+)</text>
        <dbReference type="Rhea" id="RHEA:12500"/>
        <dbReference type="ChEBI" id="CHEBI:15378"/>
        <dbReference type="ChEBI" id="CHEBI:57783"/>
        <dbReference type="ChEBI" id="CHEBI:58349"/>
        <dbReference type="ChEBI" id="CHEBI:58517"/>
        <dbReference type="ChEBI" id="CHEBI:176873"/>
        <dbReference type="EC" id="1.5.1.25"/>
    </reaction>
    <physiologicalReaction direction="right-to-left" evidence="12">
        <dbReference type="Rhea" id="RHEA:12502"/>
    </physiologicalReaction>
</comment>
<comment type="catalytic activity">
    <reaction evidence="8">
        <text>(3R)-1,4-thiomorpholine-3-carboxylate + NAD(+) = 3,4-dehydrothiomorpholine-3-carboxylate + NADH + 2 H(+)</text>
        <dbReference type="Rhea" id="RHEA:12504"/>
        <dbReference type="ChEBI" id="CHEBI:15378"/>
        <dbReference type="ChEBI" id="CHEBI:57540"/>
        <dbReference type="ChEBI" id="CHEBI:57945"/>
        <dbReference type="ChEBI" id="CHEBI:58517"/>
        <dbReference type="ChEBI" id="CHEBI:176873"/>
        <dbReference type="EC" id="1.5.1.25"/>
    </reaction>
    <physiologicalReaction direction="right-to-left" evidence="8">
        <dbReference type="Rhea" id="RHEA:12506"/>
    </physiologicalReaction>
</comment>
<evidence type="ECO:0000313" key="19">
    <source>
        <dbReference type="Proteomes" id="UP000092461"/>
    </source>
</evidence>
<dbReference type="Gene3D" id="3.40.50.720">
    <property type="entry name" value="NAD(P)-binding Rossmann-like Domain"/>
    <property type="match status" value="1"/>
</dbReference>
<comment type="similarity">
    <text evidence="1">Belongs to the ornithine cyclodeaminase/mu-crystallin family.</text>
</comment>
<comment type="subunit">
    <text evidence="15">Homodimer. Binds the thyroid hormone triiodothyronine (T3); T3 binding inhibits enzymatic activity.</text>
</comment>
<dbReference type="EMBL" id="AJWK01026854">
    <property type="status" value="NOT_ANNOTATED_CDS"/>
    <property type="molecule type" value="Genomic_DNA"/>
</dbReference>
<dbReference type="EnsemblMetazoa" id="LLOJ008011-RA">
    <property type="protein sequence ID" value="LLOJ008011-PA"/>
    <property type="gene ID" value="LLOJ008011"/>
</dbReference>
<evidence type="ECO:0000313" key="18">
    <source>
        <dbReference type="EnsemblMetazoa" id="LLOJ008011-PA"/>
    </source>
</evidence>
<proteinExistence type="inferred from homology"/>
<dbReference type="VEuPathDB" id="VectorBase:LLONM1_003782"/>
<dbReference type="InterPro" id="IPR003462">
    <property type="entry name" value="ODC_Mu_crystall"/>
</dbReference>
<dbReference type="InterPro" id="IPR036291">
    <property type="entry name" value="NAD(P)-bd_dom_sf"/>
</dbReference>
<dbReference type="PANTHER" id="PTHR13812">
    <property type="entry name" value="KETIMINE REDUCTASE MU-CRYSTALLIN"/>
    <property type="match status" value="1"/>
</dbReference>
<protein>
    <recommendedName>
        <fullName evidence="3">Ketimine reductase mu-crystallin</fullName>
        <ecNumber evidence="16">1.5.1.1</ecNumber>
        <ecNumber evidence="2">1.5.1.25</ecNumber>
    </recommendedName>
    <alternativeName>
        <fullName evidence="17">1-piperideine-2-carboxylate/1-pyrroline-2-carboxylate reductase</fullName>
    </alternativeName>
    <alternativeName>
        <fullName evidence="4">NADP-regulated thyroid-hormone-binding protein</fullName>
    </alternativeName>
</protein>
<evidence type="ECO:0000256" key="13">
    <source>
        <dbReference type="ARBA" id="ARBA00093264"/>
    </source>
</evidence>
<dbReference type="GO" id="GO:0005737">
    <property type="term" value="C:cytoplasm"/>
    <property type="evidence" value="ECO:0007669"/>
    <property type="project" value="TreeGrafter"/>
</dbReference>
<evidence type="ECO:0000256" key="14">
    <source>
        <dbReference type="ARBA" id="ARBA00093273"/>
    </source>
</evidence>
<accession>A0A1B0CT12</accession>